<name>A0ABT3MCN2_9LEPT</name>
<proteinExistence type="predicted"/>
<evidence type="ECO:0000313" key="2">
    <source>
        <dbReference type="Proteomes" id="UP001208794"/>
    </source>
</evidence>
<dbReference type="RefSeq" id="WP_265359700.1">
    <property type="nucleotide sequence ID" value="NZ_JAMQPR010000003.1"/>
</dbReference>
<evidence type="ECO:0000313" key="1">
    <source>
        <dbReference type="EMBL" id="MCW7506142.1"/>
    </source>
</evidence>
<dbReference type="EMBL" id="JAMQPR010000003">
    <property type="protein sequence ID" value="MCW7506142.1"/>
    <property type="molecule type" value="Genomic_DNA"/>
</dbReference>
<sequence length="180" mass="21002">MQFFQLNKRELSKKKFQELYSIEPDYLDTRIMLGKLHYFDLEFDKANLYFQEAYDKENSNLNALLWVIKSNFVSGRKAEEVLELTKLYLSKDNSNPEILYIRGKLLESIGKIDEAILSYTKATQNINFVALSYLQLGLIFKKADLKEKFEENLNKARKFSADDPVLSKEINRHLSGPSSK</sequence>
<dbReference type="SUPFAM" id="SSF48452">
    <property type="entry name" value="TPR-like"/>
    <property type="match status" value="1"/>
</dbReference>
<keyword evidence="2" id="KW-1185">Reference proteome</keyword>
<protein>
    <recommendedName>
        <fullName evidence="3">Tetratricopeptide repeat protein</fullName>
    </recommendedName>
</protein>
<comment type="caution">
    <text evidence="1">The sequence shown here is derived from an EMBL/GenBank/DDBJ whole genome shotgun (WGS) entry which is preliminary data.</text>
</comment>
<reference evidence="1 2" key="1">
    <citation type="submission" date="2022-06" db="EMBL/GenBank/DDBJ databases">
        <title>Leptospira isolates from biofilms formed at urban environments.</title>
        <authorList>
            <person name="Ribeiro P.S."/>
            <person name="Sousa T."/>
            <person name="Carvalho N."/>
            <person name="Aburjaile F."/>
            <person name="Neves F."/>
            <person name="Oliveira D."/>
            <person name="Blanco L."/>
            <person name="Lima J."/>
            <person name="Costa F."/>
            <person name="Brenig B."/>
            <person name="Soares S."/>
            <person name="Ramos R."/>
            <person name="Goes-Neto A."/>
            <person name="Matiuzzi M."/>
            <person name="Azevedo V."/>
            <person name="Ristow P."/>
        </authorList>
    </citation>
    <scope>NUCLEOTIDE SEQUENCE [LARGE SCALE GENOMIC DNA]</scope>
    <source>
        <strain evidence="1 2">VSF14</strain>
    </source>
</reference>
<organism evidence="1 2">
    <name type="scientific">Leptospira paudalimensis</name>
    <dbReference type="NCBI Taxonomy" id="2950024"/>
    <lineage>
        <taxon>Bacteria</taxon>
        <taxon>Pseudomonadati</taxon>
        <taxon>Spirochaetota</taxon>
        <taxon>Spirochaetia</taxon>
        <taxon>Leptospirales</taxon>
        <taxon>Leptospiraceae</taxon>
        <taxon>Leptospira</taxon>
    </lineage>
</organism>
<gene>
    <name evidence="1" type="ORF">ND855_18555</name>
</gene>
<dbReference type="InterPro" id="IPR011990">
    <property type="entry name" value="TPR-like_helical_dom_sf"/>
</dbReference>
<dbReference type="Gene3D" id="1.25.40.10">
    <property type="entry name" value="Tetratricopeptide repeat domain"/>
    <property type="match status" value="1"/>
</dbReference>
<accession>A0ABT3MCN2</accession>
<dbReference type="Proteomes" id="UP001208794">
    <property type="component" value="Unassembled WGS sequence"/>
</dbReference>
<evidence type="ECO:0008006" key="3">
    <source>
        <dbReference type="Google" id="ProtNLM"/>
    </source>
</evidence>